<feature type="transmembrane region" description="Helical" evidence="1">
    <location>
        <begin position="71"/>
        <end position="88"/>
    </location>
</feature>
<dbReference type="AlphaFoldDB" id="A0A3M0GPM2"/>
<dbReference type="EMBL" id="REFV01000007">
    <property type="protein sequence ID" value="RMB59216.1"/>
    <property type="molecule type" value="Genomic_DNA"/>
</dbReference>
<evidence type="ECO:0000313" key="3">
    <source>
        <dbReference type="Proteomes" id="UP000281985"/>
    </source>
</evidence>
<feature type="transmembrane region" description="Helical" evidence="1">
    <location>
        <begin position="100"/>
        <end position="117"/>
    </location>
</feature>
<sequence>MIAILLAITPFLFYLYKYAPQESSVWETPFFKINGGGFVNVQAFVHAVVTKLTFILITMLWFISSRDWWKWAILIPLVMFLFQFFGVINFQQDYVDDFDFWYALPVITPVIIVLIWISHELNRVVGDLDLKDEIEDELKQYDEERF</sequence>
<gene>
    <name evidence="2" type="ORF">EAX61_09175</name>
</gene>
<evidence type="ECO:0008006" key="4">
    <source>
        <dbReference type="Google" id="ProtNLM"/>
    </source>
</evidence>
<evidence type="ECO:0000256" key="1">
    <source>
        <dbReference type="SAM" id="Phobius"/>
    </source>
</evidence>
<organism evidence="2 3">
    <name type="scientific">Dokdonia sinensis</name>
    <dbReference type="NCBI Taxonomy" id="2479847"/>
    <lineage>
        <taxon>Bacteria</taxon>
        <taxon>Pseudomonadati</taxon>
        <taxon>Bacteroidota</taxon>
        <taxon>Flavobacteriia</taxon>
        <taxon>Flavobacteriales</taxon>
        <taxon>Flavobacteriaceae</taxon>
        <taxon>Dokdonia</taxon>
    </lineage>
</organism>
<keyword evidence="1" id="KW-0472">Membrane</keyword>
<accession>A0A3M0GPM2</accession>
<keyword evidence="1" id="KW-0812">Transmembrane</keyword>
<dbReference type="Proteomes" id="UP000281985">
    <property type="component" value="Unassembled WGS sequence"/>
</dbReference>
<proteinExistence type="predicted"/>
<feature type="transmembrane region" description="Helical" evidence="1">
    <location>
        <begin position="41"/>
        <end position="64"/>
    </location>
</feature>
<evidence type="ECO:0000313" key="2">
    <source>
        <dbReference type="EMBL" id="RMB59216.1"/>
    </source>
</evidence>
<comment type="caution">
    <text evidence="2">The sequence shown here is derived from an EMBL/GenBank/DDBJ whole genome shotgun (WGS) entry which is preliminary data.</text>
</comment>
<protein>
    <recommendedName>
        <fullName evidence="4">DUF4293 family protein</fullName>
    </recommendedName>
</protein>
<reference evidence="2 3" key="1">
    <citation type="submission" date="2018-10" db="EMBL/GenBank/DDBJ databases">
        <title>Dokdonia luteus sp. nov., isolated from sea water.</title>
        <authorList>
            <person name="Zhou L.Y."/>
            <person name="Du Z.J."/>
        </authorList>
    </citation>
    <scope>NUCLEOTIDE SEQUENCE [LARGE SCALE GENOMIC DNA]</scope>
    <source>
        <strain evidence="2 3">SH27</strain>
    </source>
</reference>
<keyword evidence="1" id="KW-1133">Transmembrane helix</keyword>
<keyword evidence="3" id="KW-1185">Reference proteome</keyword>
<name>A0A3M0GPM2_9FLAO</name>